<comment type="function">
    <text evidence="3">The glycine cleavage system catalyzes the degradation of glycine. The H protein shuttles the methylamine group of glycine from the P protein to the T protein.</text>
</comment>
<dbReference type="GO" id="GO:0005960">
    <property type="term" value="C:glycine cleavage complex"/>
    <property type="evidence" value="ECO:0007669"/>
    <property type="project" value="InterPro"/>
</dbReference>
<organism evidence="6 7">
    <name type="scientific">candidate division KSB3 bacterium</name>
    <dbReference type="NCBI Taxonomy" id="2044937"/>
    <lineage>
        <taxon>Bacteria</taxon>
        <taxon>candidate division KSB3</taxon>
    </lineage>
</organism>
<dbReference type="SUPFAM" id="SSF51230">
    <property type="entry name" value="Single hybrid motif"/>
    <property type="match status" value="1"/>
</dbReference>
<comment type="subunit">
    <text evidence="3">The glycine cleavage system is composed of four proteins: P, T, L and H.</text>
</comment>
<evidence type="ECO:0000259" key="5">
    <source>
        <dbReference type="PROSITE" id="PS50968"/>
    </source>
</evidence>
<dbReference type="PROSITE" id="PS00189">
    <property type="entry name" value="LIPOYL"/>
    <property type="match status" value="1"/>
</dbReference>
<dbReference type="AlphaFoldDB" id="A0A2G6KLC6"/>
<evidence type="ECO:0000313" key="7">
    <source>
        <dbReference type="Proteomes" id="UP000230821"/>
    </source>
</evidence>
<dbReference type="InterPro" id="IPR002930">
    <property type="entry name" value="GCV_H"/>
</dbReference>
<reference evidence="6 7" key="1">
    <citation type="submission" date="2017-10" db="EMBL/GenBank/DDBJ databases">
        <title>Novel microbial diversity and functional potential in the marine mammal oral microbiome.</title>
        <authorList>
            <person name="Dudek N.K."/>
            <person name="Sun C.L."/>
            <person name="Burstein D."/>
            <person name="Kantor R.S."/>
            <person name="Aliaga Goltsman D.S."/>
            <person name="Bik E.M."/>
            <person name="Thomas B.C."/>
            <person name="Banfield J.F."/>
            <person name="Relman D.A."/>
        </authorList>
    </citation>
    <scope>NUCLEOTIDE SEQUENCE [LARGE SCALE GENOMIC DNA]</scope>
    <source>
        <strain evidence="6">DOLJORAL78_47_16</strain>
    </source>
</reference>
<dbReference type="Pfam" id="PF01597">
    <property type="entry name" value="GCV_H"/>
    <property type="match status" value="1"/>
</dbReference>
<dbReference type="PROSITE" id="PS50968">
    <property type="entry name" value="BIOTINYL_LIPOYL"/>
    <property type="match status" value="1"/>
</dbReference>
<feature type="modified residue" description="N6-lipoyllysine" evidence="3 4">
    <location>
        <position position="62"/>
    </location>
</feature>
<dbReference type="PANTHER" id="PTHR11715">
    <property type="entry name" value="GLYCINE CLEAVAGE SYSTEM H PROTEIN"/>
    <property type="match status" value="1"/>
</dbReference>
<dbReference type="InterPro" id="IPR003016">
    <property type="entry name" value="2-oxoA_DH_lipoyl-BS"/>
</dbReference>
<protein>
    <recommendedName>
        <fullName evidence="3">Glycine cleavage system H protein</fullName>
    </recommendedName>
</protein>
<dbReference type="PANTHER" id="PTHR11715:SF3">
    <property type="entry name" value="GLYCINE CLEAVAGE SYSTEM H PROTEIN-RELATED"/>
    <property type="match status" value="1"/>
</dbReference>
<evidence type="ECO:0000256" key="4">
    <source>
        <dbReference type="PIRSR" id="PIRSR617453-50"/>
    </source>
</evidence>
<dbReference type="InterPro" id="IPR033753">
    <property type="entry name" value="GCV_H/Fam206"/>
</dbReference>
<evidence type="ECO:0000256" key="1">
    <source>
        <dbReference type="ARBA" id="ARBA00009249"/>
    </source>
</evidence>
<comment type="caution">
    <text evidence="6">The sequence shown here is derived from an EMBL/GenBank/DDBJ whole genome shotgun (WGS) entry which is preliminary data.</text>
</comment>
<dbReference type="HAMAP" id="MF_00272">
    <property type="entry name" value="GcvH"/>
    <property type="match status" value="1"/>
</dbReference>
<evidence type="ECO:0000313" key="6">
    <source>
        <dbReference type="EMBL" id="PIE36466.1"/>
    </source>
</evidence>
<sequence>MCPEELLYSKDHEWVKINDGTAVVGITNYAQEQLGDVVYVELPEVGSQVTQFEVCGTIESVKTVSDLYSPLSGEIVAINESLDDAPELINNEPYGKGWIIEMTLRAPEETGQLLSAAAYEELIQK</sequence>
<feature type="domain" description="Lipoyl-binding" evidence="5">
    <location>
        <begin position="21"/>
        <end position="103"/>
    </location>
</feature>
<dbReference type="EMBL" id="PDSK01000011">
    <property type="protein sequence ID" value="PIE36466.1"/>
    <property type="molecule type" value="Genomic_DNA"/>
</dbReference>
<evidence type="ECO:0000256" key="2">
    <source>
        <dbReference type="ARBA" id="ARBA00022823"/>
    </source>
</evidence>
<dbReference type="InterPro" id="IPR017453">
    <property type="entry name" value="GCV_H_sub"/>
</dbReference>
<dbReference type="GO" id="GO:0019464">
    <property type="term" value="P:glycine decarboxylation via glycine cleavage system"/>
    <property type="evidence" value="ECO:0007669"/>
    <property type="project" value="UniProtKB-UniRule"/>
</dbReference>
<keyword evidence="2 3" id="KW-0450">Lipoyl</keyword>
<dbReference type="Gene3D" id="2.40.50.100">
    <property type="match status" value="1"/>
</dbReference>
<comment type="cofactor">
    <cofactor evidence="3">
        <name>(R)-lipoate</name>
        <dbReference type="ChEBI" id="CHEBI:83088"/>
    </cofactor>
    <text evidence="3">Binds 1 lipoyl cofactor covalently.</text>
</comment>
<evidence type="ECO:0000256" key="3">
    <source>
        <dbReference type="HAMAP-Rule" id="MF_00272"/>
    </source>
</evidence>
<accession>A0A2G6KLC6</accession>
<dbReference type="NCBIfam" id="NF002270">
    <property type="entry name" value="PRK01202.1"/>
    <property type="match status" value="1"/>
</dbReference>
<dbReference type="InterPro" id="IPR011053">
    <property type="entry name" value="Single_hybrid_motif"/>
</dbReference>
<dbReference type="Proteomes" id="UP000230821">
    <property type="component" value="Unassembled WGS sequence"/>
</dbReference>
<name>A0A2G6KLC6_9BACT</name>
<dbReference type="NCBIfam" id="TIGR00527">
    <property type="entry name" value="gcvH"/>
    <property type="match status" value="1"/>
</dbReference>
<gene>
    <name evidence="3 6" type="primary">gcvH</name>
    <name evidence="6" type="ORF">CSA56_00325</name>
</gene>
<dbReference type="InterPro" id="IPR000089">
    <property type="entry name" value="Biotin_lipoyl"/>
</dbReference>
<dbReference type="GO" id="GO:0009249">
    <property type="term" value="P:protein lipoylation"/>
    <property type="evidence" value="ECO:0007669"/>
    <property type="project" value="TreeGrafter"/>
</dbReference>
<dbReference type="CDD" id="cd06848">
    <property type="entry name" value="GCS_H"/>
    <property type="match status" value="1"/>
</dbReference>
<proteinExistence type="inferred from homology"/>
<comment type="similarity">
    <text evidence="1 3">Belongs to the GcvH family.</text>
</comment>
<dbReference type="GO" id="GO:0005737">
    <property type="term" value="C:cytoplasm"/>
    <property type="evidence" value="ECO:0007669"/>
    <property type="project" value="TreeGrafter"/>
</dbReference>